<dbReference type="RefSeq" id="XP_015602863.1">
    <property type="nucleotide sequence ID" value="XM_015747377.2"/>
</dbReference>
<dbReference type="KEGG" id="ccin:107271410"/>
<feature type="chain" id="PRO_5042616453" evidence="2">
    <location>
        <begin position="16"/>
        <end position="135"/>
    </location>
</feature>
<dbReference type="Proteomes" id="UP000694920">
    <property type="component" value="Unplaced"/>
</dbReference>
<name>A0AAJ7C630_CEPCN</name>
<accession>A0AAJ7C630</accession>
<evidence type="ECO:0000256" key="2">
    <source>
        <dbReference type="SAM" id="SignalP"/>
    </source>
</evidence>
<evidence type="ECO:0000313" key="4">
    <source>
        <dbReference type="RefSeq" id="XP_015602863.1"/>
    </source>
</evidence>
<evidence type="ECO:0000256" key="1">
    <source>
        <dbReference type="SAM" id="MobiDB-lite"/>
    </source>
</evidence>
<gene>
    <name evidence="4" type="primary">LOC107271410</name>
</gene>
<keyword evidence="3" id="KW-1185">Reference proteome</keyword>
<sequence>MKVITFILLVGISMAELPPYNPRGWRPNRPFSPHRNQFSSYGPPSVQNYGPPEVSISLPAITTTTTTTTTEAPTTTPNIPTTTPSRSPEPTTPSSVTEEDFESNPALAIANSFAFNRPVYVYNSFPYYSGYTLLK</sequence>
<dbReference type="AlphaFoldDB" id="A0AAJ7C630"/>
<feature type="signal peptide" evidence="2">
    <location>
        <begin position="1"/>
        <end position="15"/>
    </location>
</feature>
<evidence type="ECO:0000313" key="3">
    <source>
        <dbReference type="Proteomes" id="UP000694920"/>
    </source>
</evidence>
<keyword evidence="2" id="KW-0732">Signal</keyword>
<organism evidence="3 4">
    <name type="scientific">Cephus cinctus</name>
    <name type="common">Wheat stem sawfly</name>
    <dbReference type="NCBI Taxonomy" id="211228"/>
    <lineage>
        <taxon>Eukaryota</taxon>
        <taxon>Metazoa</taxon>
        <taxon>Ecdysozoa</taxon>
        <taxon>Arthropoda</taxon>
        <taxon>Hexapoda</taxon>
        <taxon>Insecta</taxon>
        <taxon>Pterygota</taxon>
        <taxon>Neoptera</taxon>
        <taxon>Endopterygota</taxon>
        <taxon>Hymenoptera</taxon>
        <taxon>Cephoidea</taxon>
        <taxon>Cephidae</taxon>
        <taxon>Cephus</taxon>
    </lineage>
</organism>
<proteinExistence type="predicted"/>
<feature type="compositionally biased region" description="Polar residues" evidence="1">
    <location>
        <begin position="34"/>
        <end position="48"/>
    </location>
</feature>
<dbReference type="GeneID" id="107271410"/>
<feature type="compositionally biased region" description="Low complexity" evidence="1">
    <location>
        <begin position="59"/>
        <end position="96"/>
    </location>
</feature>
<reference evidence="4" key="1">
    <citation type="submission" date="2025-08" db="UniProtKB">
        <authorList>
            <consortium name="RefSeq"/>
        </authorList>
    </citation>
    <scope>IDENTIFICATION</scope>
</reference>
<feature type="region of interest" description="Disordered" evidence="1">
    <location>
        <begin position="28"/>
        <end position="102"/>
    </location>
</feature>
<protein>
    <submittedName>
        <fullName evidence="4">C-type lectin domain-containing protein 141</fullName>
    </submittedName>
</protein>